<comment type="caution">
    <text evidence="2">The sequence shown here is derived from an EMBL/GenBank/DDBJ whole genome shotgun (WGS) entry which is preliminary data.</text>
</comment>
<reference evidence="2" key="2">
    <citation type="submission" date="2021-02" db="EMBL/GenBank/DDBJ databases">
        <authorList>
            <person name="Kimball J.A."/>
            <person name="Haas M.W."/>
            <person name="Macchietto M."/>
            <person name="Kono T."/>
            <person name="Duquette J."/>
            <person name="Shao M."/>
        </authorList>
    </citation>
    <scope>NUCLEOTIDE SEQUENCE</scope>
    <source>
        <tissue evidence="2">Fresh leaf tissue</tissue>
    </source>
</reference>
<organism evidence="2 3">
    <name type="scientific">Zizania palustris</name>
    <name type="common">Northern wild rice</name>
    <dbReference type="NCBI Taxonomy" id="103762"/>
    <lineage>
        <taxon>Eukaryota</taxon>
        <taxon>Viridiplantae</taxon>
        <taxon>Streptophyta</taxon>
        <taxon>Embryophyta</taxon>
        <taxon>Tracheophyta</taxon>
        <taxon>Spermatophyta</taxon>
        <taxon>Magnoliopsida</taxon>
        <taxon>Liliopsida</taxon>
        <taxon>Poales</taxon>
        <taxon>Poaceae</taxon>
        <taxon>BOP clade</taxon>
        <taxon>Oryzoideae</taxon>
        <taxon>Oryzeae</taxon>
        <taxon>Zizaniinae</taxon>
        <taxon>Zizania</taxon>
    </lineage>
</organism>
<accession>A0A8J5WXA9</accession>
<evidence type="ECO:0000313" key="3">
    <source>
        <dbReference type="Proteomes" id="UP000729402"/>
    </source>
</evidence>
<reference evidence="2" key="1">
    <citation type="journal article" date="2021" name="bioRxiv">
        <title>Whole Genome Assembly and Annotation of Northern Wild Rice, Zizania palustris L., Supports a Whole Genome Duplication in the Zizania Genus.</title>
        <authorList>
            <person name="Haas M."/>
            <person name="Kono T."/>
            <person name="Macchietto M."/>
            <person name="Millas R."/>
            <person name="McGilp L."/>
            <person name="Shao M."/>
            <person name="Duquette J."/>
            <person name="Hirsch C.N."/>
            <person name="Kimball J."/>
        </authorList>
    </citation>
    <scope>NUCLEOTIDE SEQUENCE</scope>
    <source>
        <tissue evidence="2">Fresh leaf tissue</tissue>
    </source>
</reference>
<dbReference type="EMBL" id="JAAALK010000080">
    <property type="protein sequence ID" value="KAG8095118.1"/>
    <property type="molecule type" value="Genomic_DNA"/>
</dbReference>
<dbReference type="Proteomes" id="UP000729402">
    <property type="component" value="Unassembled WGS sequence"/>
</dbReference>
<evidence type="ECO:0000256" key="1">
    <source>
        <dbReference type="SAM" id="MobiDB-lite"/>
    </source>
</evidence>
<feature type="region of interest" description="Disordered" evidence="1">
    <location>
        <begin position="1"/>
        <end position="21"/>
    </location>
</feature>
<sequence length="70" mass="8500">MWKAQQERVQSMRTHEAQGKKRWKVVKDANDEYSDREWEDMEVVMEKEVVKRIVVAKERMMMLVVMVVET</sequence>
<evidence type="ECO:0000313" key="2">
    <source>
        <dbReference type="EMBL" id="KAG8095118.1"/>
    </source>
</evidence>
<protein>
    <submittedName>
        <fullName evidence="2">Uncharacterized protein</fullName>
    </submittedName>
</protein>
<name>A0A8J5WXA9_ZIZPA</name>
<gene>
    <name evidence="2" type="ORF">GUJ93_ZPchr0012g22128</name>
</gene>
<keyword evidence="3" id="KW-1185">Reference proteome</keyword>
<proteinExistence type="predicted"/>
<dbReference type="AlphaFoldDB" id="A0A8J5WXA9"/>